<evidence type="ECO:0000256" key="2">
    <source>
        <dbReference type="ARBA" id="ARBA00004651"/>
    </source>
</evidence>
<evidence type="ECO:0000256" key="7">
    <source>
        <dbReference type="ARBA" id="ARBA00022692"/>
    </source>
</evidence>
<keyword evidence="13 18" id="KW-0472">Membrane</keyword>
<comment type="catalytic activity">
    <reaction evidence="1">
        <text>ATP + protein L-histidine = ADP + protein N-phospho-L-histidine.</text>
        <dbReference type="EC" id="2.7.13.3"/>
    </reaction>
</comment>
<dbReference type="RefSeq" id="WP_110784580.1">
    <property type="nucleotide sequence ID" value="NZ_QKQS01000006.1"/>
</dbReference>
<proteinExistence type="predicted"/>
<dbReference type="PROSITE" id="PS50109">
    <property type="entry name" value="HIS_KIN"/>
    <property type="match status" value="1"/>
</dbReference>
<keyword evidence="4" id="KW-1003">Cell membrane</keyword>
<feature type="domain" description="HPt" evidence="21">
    <location>
        <begin position="763"/>
        <end position="863"/>
    </location>
</feature>
<feature type="modified residue" description="Phosphohistidine" evidence="16">
    <location>
        <position position="802"/>
    </location>
</feature>
<dbReference type="Gene3D" id="1.20.120.160">
    <property type="entry name" value="HPT domain"/>
    <property type="match status" value="1"/>
</dbReference>
<dbReference type="InterPro" id="IPR033479">
    <property type="entry name" value="dCache_1"/>
</dbReference>
<evidence type="ECO:0000256" key="8">
    <source>
        <dbReference type="ARBA" id="ARBA00022741"/>
    </source>
</evidence>
<dbReference type="GO" id="GO:0000155">
    <property type="term" value="F:phosphorelay sensor kinase activity"/>
    <property type="evidence" value="ECO:0007669"/>
    <property type="project" value="InterPro"/>
</dbReference>
<evidence type="ECO:0000259" key="21">
    <source>
        <dbReference type="PROSITE" id="PS50894"/>
    </source>
</evidence>
<evidence type="ECO:0000256" key="3">
    <source>
        <dbReference type="ARBA" id="ARBA00012438"/>
    </source>
</evidence>
<dbReference type="PRINTS" id="PR00344">
    <property type="entry name" value="BCTRLSENSOR"/>
</dbReference>
<dbReference type="Pfam" id="PF00512">
    <property type="entry name" value="HisKA"/>
    <property type="match status" value="1"/>
</dbReference>
<dbReference type="SUPFAM" id="SSF52172">
    <property type="entry name" value="CheY-like"/>
    <property type="match status" value="1"/>
</dbReference>
<keyword evidence="12" id="KW-0902">Two-component regulatory system</keyword>
<dbReference type="CDD" id="cd12915">
    <property type="entry name" value="PDC2_DGC_like"/>
    <property type="match status" value="1"/>
</dbReference>
<dbReference type="Gene3D" id="1.10.287.130">
    <property type="match status" value="1"/>
</dbReference>
<keyword evidence="11 18" id="KW-1133">Transmembrane helix</keyword>
<dbReference type="GO" id="GO:0005886">
    <property type="term" value="C:plasma membrane"/>
    <property type="evidence" value="ECO:0007669"/>
    <property type="project" value="UniProtKB-SubCell"/>
</dbReference>
<dbReference type="Gene3D" id="3.40.50.2300">
    <property type="match status" value="1"/>
</dbReference>
<comment type="subcellular location">
    <subcellularLocation>
        <location evidence="2">Cell membrane</location>
        <topology evidence="2">Multi-pass membrane protein</topology>
    </subcellularLocation>
</comment>
<dbReference type="InterPro" id="IPR001789">
    <property type="entry name" value="Sig_transdc_resp-reg_receiver"/>
</dbReference>
<dbReference type="InterPro" id="IPR005467">
    <property type="entry name" value="His_kinase_dom"/>
</dbReference>
<keyword evidence="5 17" id="KW-0597">Phosphoprotein</keyword>
<dbReference type="InterPro" id="IPR004358">
    <property type="entry name" value="Sig_transdc_His_kin-like_C"/>
</dbReference>
<reference evidence="22 23" key="1">
    <citation type="submission" date="2018-06" db="EMBL/GenBank/DDBJ databases">
        <title>Draft Whole-Genome Sequence of the purple photosynthetic bacterium Rhodospeudomonas palustris XCP.</title>
        <authorList>
            <person name="Rayyan A."/>
            <person name="Meyer T.E."/>
            <person name="Kyndt J.A."/>
        </authorList>
    </citation>
    <scope>NUCLEOTIDE SEQUENCE [LARGE SCALE GENOMIC DNA]</scope>
    <source>
        <strain evidence="22 23">XCP</strain>
    </source>
</reference>
<dbReference type="InterPro" id="IPR008207">
    <property type="entry name" value="Sig_transdc_His_kin_Hpt_dom"/>
</dbReference>
<keyword evidence="7 18" id="KW-0812">Transmembrane</keyword>
<dbReference type="OrthoDB" id="9791542at2"/>
<dbReference type="EC" id="2.7.13.3" evidence="3"/>
<dbReference type="SMART" id="SM00448">
    <property type="entry name" value="REC"/>
    <property type="match status" value="1"/>
</dbReference>
<comment type="subunit">
    <text evidence="14">At low DSF concentrations, interacts with RpfF.</text>
</comment>
<protein>
    <recommendedName>
        <fullName evidence="15">Sensory/regulatory protein RpfC</fullName>
        <ecNumber evidence="3">2.7.13.3</ecNumber>
    </recommendedName>
</protein>
<keyword evidence="10" id="KW-0067">ATP-binding</keyword>
<feature type="domain" description="Response regulatory" evidence="20">
    <location>
        <begin position="589"/>
        <end position="706"/>
    </location>
</feature>
<dbReference type="InterPro" id="IPR011006">
    <property type="entry name" value="CheY-like_superfamily"/>
</dbReference>
<evidence type="ECO:0000256" key="5">
    <source>
        <dbReference type="ARBA" id="ARBA00022553"/>
    </source>
</evidence>
<evidence type="ECO:0000256" key="13">
    <source>
        <dbReference type="ARBA" id="ARBA00023136"/>
    </source>
</evidence>
<evidence type="ECO:0000256" key="18">
    <source>
        <dbReference type="SAM" id="Phobius"/>
    </source>
</evidence>
<dbReference type="Pfam" id="PF01627">
    <property type="entry name" value="Hpt"/>
    <property type="match status" value="1"/>
</dbReference>
<dbReference type="PROSITE" id="PS50110">
    <property type="entry name" value="RESPONSE_REGULATORY"/>
    <property type="match status" value="1"/>
</dbReference>
<feature type="transmembrane region" description="Helical" evidence="18">
    <location>
        <begin position="12"/>
        <end position="34"/>
    </location>
</feature>
<evidence type="ECO:0000256" key="9">
    <source>
        <dbReference type="ARBA" id="ARBA00022777"/>
    </source>
</evidence>
<dbReference type="SMART" id="SM00387">
    <property type="entry name" value="HATPase_c"/>
    <property type="match status" value="1"/>
</dbReference>
<keyword evidence="9 22" id="KW-0418">Kinase</keyword>
<dbReference type="PROSITE" id="PS50894">
    <property type="entry name" value="HPT"/>
    <property type="match status" value="1"/>
</dbReference>
<dbReference type="InterPro" id="IPR003594">
    <property type="entry name" value="HATPase_dom"/>
</dbReference>
<evidence type="ECO:0000256" key="16">
    <source>
        <dbReference type="PROSITE-ProRule" id="PRU00110"/>
    </source>
</evidence>
<dbReference type="FunFam" id="1.10.287.130:FF:000002">
    <property type="entry name" value="Two-component osmosensing histidine kinase"/>
    <property type="match status" value="1"/>
</dbReference>
<evidence type="ECO:0000256" key="12">
    <source>
        <dbReference type="ARBA" id="ARBA00023012"/>
    </source>
</evidence>
<evidence type="ECO:0000256" key="17">
    <source>
        <dbReference type="PROSITE-ProRule" id="PRU00169"/>
    </source>
</evidence>
<dbReference type="PANTHER" id="PTHR45339:SF1">
    <property type="entry name" value="HYBRID SIGNAL TRANSDUCTION HISTIDINE KINASE J"/>
    <property type="match status" value="1"/>
</dbReference>
<dbReference type="Pfam" id="PF02743">
    <property type="entry name" value="dCache_1"/>
    <property type="match status" value="1"/>
</dbReference>
<comment type="caution">
    <text evidence="22">The sequence shown here is derived from an EMBL/GenBank/DDBJ whole genome shotgun (WGS) entry which is preliminary data.</text>
</comment>
<keyword evidence="8" id="KW-0547">Nucleotide-binding</keyword>
<dbReference type="InterPro" id="IPR003661">
    <property type="entry name" value="HisK_dim/P_dom"/>
</dbReference>
<dbReference type="EMBL" id="QKQS01000006">
    <property type="protein sequence ID" value="PZA13409.1"/>
    <property type="molecule type" value="Genomic_DNA"/>
</dbReference>
<accession>A0A323ULZ3</accession>
<gene>
    <name evidence="22" type="ORF">DNX69_03300</name>
</gene>
<keyword evidence="6" id="KW-0808">Transferase</keyword>
<dbReference type="PANTHER" id="PTHR45339">
    <property type="entry name" value="HYBRID SIGNAL TRANSDUCTION HISTIDINE KINASE J"/>
    <property type="match status" value="1"/>
</dbReference>
<evidence type="ECO:0000256" key="11">
    <source>
        <dbReference type="ARBA" id="ARBA00022989"/>
    </source>
</evidence>
<dbReference type="CDD" id="cd17546">
    <property type="entry name" value="REC_hyHK_CKI1_RcsC-like"/>
    <property type="match status" value="1"/>
</dbReference>
<evidence type="ECO:0000256" key="1">
    <source>
        <dbReference type="ARBA" id="ARBA00000085"/>
    </source>
</evidence>
<dbReference type="SUPFAM" id="SSF47384">
    <property type="entry name" value="Homodimeric domain of signal transducing histidine kinase"/>
    <property type="match status" value="1"/>
</dbReference>
<dbReference type="CDD" id="cd12914">
    <property type="entry name" value="PDC1_DGC_like"/>
    <property type="match status" value="1"/>
</dbReference>
<evidence type="ECO:0000313" key="23">
    <source>
        <dbReference type="Proteomes" id="UP000248134"/>
    </source>
</evidence>
<evidence type="ECO:0000259" key="19">
    <source>
        <dbReference type="PROSITE" id="PS50109"/>
    </source>
</evidence>
<evidence type="ECO:0000256" key="4">
    <source>
        <dbReference type="ARBA" id="ARBA00022475"/>
    </source>
</evidence>
<dbReference type="Gene3D" id="3.30.565.10">
    <property type="entry name" value="Histidine kinase-like ATPase, C-terminal domain"/>
    <property type="match status" value="1"/>
</dbReference>
<dbReference type="GO" id="GO:0005524">
    <property type="term" value="F:ATP binding"/>
    <property type="evidence" value="ECO:0007669"/>
    <property type="project" value="UniProtKB-KW"/>
</dbReference>
<dbReference type="CDD" id="cd16922">
    <property type="entry name" value="HATPase_EvgS-ArcB-TorS-like"/>
    <property type="match status" value="1"/>
</dbReference>
<feature type="domain" description="Histidine kinase" evidence="19">
    <location>
        <begin position="338"/>
        <end position="559"/>
    </location>
</feature>
<evidence type="ECO:0000256" key="10">
    <source>
        <dbReference type="ARBA" id="ARBA00022840"/>
    </source>
</evidence>
<evidence type="ECO:0000256" key="15">
    <source>
        <dbReference type="ARBA" id="ARBA00068150"/>
    </source>
</evidence>
<feature type="modified residue" description="4-aspartylphosphate" evidence="17">
    <location>
        <position position="638"/>
    </location>
</feature>
<name>A0A323ULZ3_RHOPL</name>
<dbReference type="CDD" id="cd00082">
    <property type="entry name" value="HisKA"/>
    <property type="match status" value="1"/>
</dbReference>
<evidence type="ECO:0000256" key="14">
    <source>
        <dbReference type="ARBA" id="ARBA00064003"/>
    </source>
</evidence>
<dbReference type="InterPro" id="IPR036890">
    <property type="entry name" value="HATPase_C_sf"/>
</dbReference>
<dbReference type="SUPFAM" id="SSF47226">
    <property type="entry name" value="Histidine-containing phosphotransfer domain, HPT domain"/>
    <property type="match status" value="1"/>
</dbReference>
<dbReference type="Pfam" id="PF00072">
    <property type="entry name" value="Response_reg"/>
    <property type="match status" value="1"/>
</dbReference>
<dbReference type="Proteomes" id="UP000248134">
    <property type="component" value="Unassembled WGS sequence"/>
</dbReference>
<dbReference type="SUPFAM" id="SSF55874">
    <property type="entry name" value="ATPase domain of HSP90 chaperone/DNA topoisomerase II/histidine kinase"/>
    <property type="match status" value="1"/>
</dbReference>
<evidence type="ECO:0000256" key="6">
    <source>
        <dbReference type="ARBA" id="ARBA00022679"/>
    </source>
</evidence>
<dbReference type="InterPro" id="IPR036641">
    <property type="entry name" value="HPT_dom_sf"/>
</dbReference>
<dbReference type="AlphaFoldDB" id="A0A323ULZ3"/>
<dbReference type="CDD" id="cd00088">
    <property type="entry name" value="HPT"/>
    <property type="match status" value="1"/>
</dbReference>
<dbReference type="InterPro" id="IPR036097">
    <property type="entry name" value="HisK_dim/P_sf"/>
</dbReference>
<dbReference type="FunFam" id="3.30.565.10:FF:000010">
    <property type="entry name" value="Sensor histidine kinase RcsC"/>
    <property type="match status" value="1"/>
</dbReference>
<sequence>MLPPARPNLKRSLVTLRLTTVVLIVTIVGTNLIFLSNLRETTLQTAETNLSRYALTLAEEADRSFKSVDLLLSSIRDYVSRAGVIDSESYRRLMSLQNTHALLSEKITGLPQIEAVTMIDASGELINFSRYWPIPKVNIADRDYFKALSGDPTLSTFVSAPVRNRGTGTWNIYFAHRLSAPKGGFIGLLLGAISLQYFENFFAATSPGLGTEISLIRTDGMLLVSYPISGRIGTAVTDGGRVAAATGGTAQETTTAGTHLRATRALPNYPIVVQVTQPLESALQSWHNMAALMIAMSLISALVIITGSVAIARWWGKQHLYAEAAEAASAAKSSFVAMMSHEIRTPMNAVIGLATNLLETRLDAEQRQAVASIHDAGDNLLQILDDILDFSKLEAGRLSLEPIPFAPRSIVDNTLSVISPRAVAKGLVIRQETRGEIPEALTGDAGRIRQILLNLLSNAVKFTSTGEIVVTTECVSRDSTGARMRWIVTDTGIGIAPNKIESLFKDFVQADSSISRRFGGSGLGLAISKRLIEQMGGKIGVVSTPGRGSEFHFSLTLPIADDAAPPEQDDQDVFAQFRARIEASGRPLRVLVVDDNPTNRTIAAQMLGEFRVQTNTACDGTEAVTAATRFSYDVILMDVRMPEMDGLDATRAIRAHGGTLAAVPIIAFTANAFAEDAAACRAAGMNDHVAKPVRKKALVEAILRALPPIAPVAKSAAEPAAPVTVNEPTAPASEPAEPAPGTVKAGQLYVGRKAFGHLVDEIGRDATLAVLSVFVRDTALRVSLFGTLDVSTDHRRIEREAHSLKSAAATFGLDRLSALARELEQNAPHLTQTDYLVLAGRIKDAFEASRREPAADDELIELA</sequence>
<evidence type="ECO:0000313" key="22">
    <source>
        <dbReference type="EMBL" id="PZA13409.1"/>
    </source>
</evidence>
<dbReference type="Pfam" id="PF02518">
    <property type="entry name" value="HATPase_c"/>
    <property type="match status" value="1"/>
</dbReference>
<evidence type="ECO:0000259" key="20">
    <source>
        <dbReference type="PROSITE" id="PS50110"/>
    </source>
</evidence>
<organism evidence="22 23">
    <name type="scientific">Rhodopseudomonas palustris</name>
    <dbReference type="NCBI Taxonomy" id="1076"/>
    <lineage>
        <taxon>Bacteria</taxon>
        <taxon>Pseudomonadati</taxon>
        <taxon>Pseudomonadota</taxon>
        <taxon>Alphaproteobacteria</taxon>
        <taxon>Hyphomicrobiales</taxon>
        <taxon>Nitrobacteraceae</taxon>
        <taxon>Rhodopseudomonas</taxon>
    </lineage>
</organism>
<dbReference type="SMART" id="SM00388">
    <property type="entry name" value="HisKA"/>
    <property type="match status" value="1"/>
</dbReference>
<feature type="transmembrane region" description="Helical" evidence="18">
    <location>
        <begin position="290"/>
        <end position="315"/>
    </location>
</feature>
<dbReference type="Gene3D" id="3.30.450.20">
    <property type="entry name" value="PAS domain"/>
    <property type="match status" value="2"/>
</dbReference>